<gene>
    <name evidence="6" type="ORF">GGG17_15605</name>
</gene>
<keyword evidence="2 4" id="KW-0238">DNA-binding</keyword>
<dbReference type="GO" id="GO:0000976">
    <property type="term" value="F:transcription cis-regulatory region binding"/>
    <property type="evidence" value="ECO:0007669"/>
    <property type="project" value="TreeGrafter"/>
</dbReference>
<keyword evidence="7" id="KW-1185">Reference proteome</keyword>
<dbReference type="GO" id="GO:0003700">
    <property type="term" value="F:DNA-binding transcription factor activity"/>
    <property type="evidence" value="ECO:0007669"/>
    <property type="project" value="TreeGrafter"/>
</dbReference>
<dbReference type="Proteomes" id="UP000431092">
    <property type="component" value="Unassembled WGS sequence"/>
</dbReference>
<dbReference type="PROSITE" id="PS50977">
    <property type="entry name" value="HTH_TETR_2"/>
    <property type="match status" value="1"/>
</dbReference>
<dbReference type="InterPro" id="IPR050109">
    <property type="entry name" value="HTH-type_TetR-like_transc_reg"/>
</dbReference>
<dbReference type="RefSeq" id="WP_154594615.1">
    <property type="nucleotide sequence ID" value="NZ_CP171001.1"/>
</dbReference>
<evidence type="ECO:0000313" key="6">
    <source>
        <dbReference type="EMBL" id="MTB73359.1"/>
    </source>
</evidence>
<evidence type="ECO:0000256" key="4">
    <source>
        <dbReference type="PROSITE-ProRule" id="PRU00335"/>
    </source>
</evidence>
<feature type="DNA-binding region" description="H-T-H motif" evidence="4">
    <location>
        <begin position="44"/>
        <end position="63"/>
    </location>
</feature>
<comment type="caution">
    <text evidence="6">The sequence shown here is derived from an EMBL/GenBank/DDBJ whole genome shotgun (WGS) entry which is preliminary data.</text>
</comment>
<accession>A0A6I3IY02</accession>
<evidence type="ECO:0000259" key="5">
    <source>
        <dbReference type="PROSITE" id="PS50977"/>
    </source>
</evidence>
<dbReference type="AlphaFoldDB" id="A0A6I3IY02"/>
<evidence type="ECO:0000256" key="3">
    <source>
        <dbReference type="ARBA" id="ARBA00023163"/>
    </source>
</evidence>
<protein>
    <submittedName>
        <fullName evidence="6">TetR family transcriptional regulator</fullName>
    </submittedName>
</protein>
<evidence type="ECO:0000313" key="7">
    <source>
        <dbReference type="Proteomes" id="UP000431092"/>
    </source>
</evidence>
<dbReference type="PANTHER" id="PTHR30055">
    <property type="entry name" value="HTH-TYPE TRANSCRIPTIONAL REGULATOR RUTR"/>
    <property type="match status" value="1"/>
</dbReference>
<feature type="domain" description="HTH tetR-type" evidence="5">
    <location>
        <begin position="21"/>
        <end position="81"/>
    </location>
</feature>
<dbReference type="SUPFAM" id="SSF46689">
    <property type="entry name" value="Homeodomain-like"/>
    <property type="match status" value="1"/>
</dbReference>
<keyword evidence="1" id="KW-0805">Transcription regulation</keyword>
<dbReference type="Gene3D" id="1.10.357.10">
    <property type="entry name" value="Tetracycline Repressor, domain 2"/>
    <property type="match status" value="1"/>
</dbReference>
<dbReference type="InterPro" id="IPR001647">
    <property type="entry name" value="HTH_TetR"/>
</dbReference>
<proteinExistence type="predicted"/>
<name>A0A6I3IY02_9MICO</name>
<keyword evidence="3" id="KW-0804">Transcription</keyword>
<dbReference type="PANTHER" id="PTHR30055:SF160">
    <property type="entry name" value="TRANSCRIPTIONAL REGULATORY PROTEIN (PROBABLY ASNC-FAMILY)-RELATED"/>
    <property type="match status" value="1"/>
</dbReference>
<organism evidence="6 7">
    <name type="scientific">Arsenicicoccus cauae</name>
    <dbReference type="NCBI Taxonomy" id="2663847"/>
    <lineage>
        <taxon>Bacteria</taxon>
        <taxon>Bacillati</taxon>
        <taxon>Actinomycetota</taxon>
        <taxon>Actinomycetes</taxon>
        <taxon>Micrococcales</taxon>
        <taxon>Intrasporangiaceae</taxon>
        <taxon>Arsenicicoccus</taxon>
    </lineage>
</organism>
<reference evidence="6 7" key="1">
    <citation type="submission" date="2019-11" db="EMBL/GenBank/DDBJ databases">
        <title>Whole genome sequencing identifies a novel species of the genus Arsenicicoccus isolated from human blood.</title>
        <authorList>
            <person name="Jeong J.H."/>
            <person name="Kweon O.J."/>
            <person name="Kim H.R."/>
            <person name="Kim T.-H."/>
            <person name="Ha S.-M."/>
            <person name="Lee M.-K."/>
        </authorList>
    </citation>
    <scope>NUCLEOTIDE SEQUENCE [LARGE SCALE GENOMIC DNA]</scope>
    <source>
        <strain evidence="6 7">MKL-02</strain>
    </source>
</reference>
<evidence type="ECO:0000256" key="2">
    <source>
        <dbReference type="ARBA" id="ARBA00023125"/>
    </source>
</evidence>
<sequence>MTAAPDHVSADAARPGRLPRSERRAQLLEAAQDIFVEAGYHSAAMDAIAERAGVSKPVLYQHFPSKKDLYLALLDQHCTAIVDLVREALGSTDNNRARVTATIAAYFEFFDRDGAPFRLVFQSDLTGEPAVRERLDRVETECAEAIADVISDDAALPREHALILGMALAGAAQNSARHWVTSSAETGVARTEASRLVDTLSWRGIGGFPKADRASEAAPA</sequence>
<dbReference type="InterPro" id="IPR036271">
    <property type="entry name" value="Tet_transcr_reg_TetR-rel_C_sf"/>
</dbReference>
<dbReference type="EMBL" id="WLVL01000057">
    <property type="protein sequence ID" value="MTB73359.1"/>
    <property type="molecule type" value="Genomic_DNA"/>
</dbReference>
<dbReference type="GO" id="GO:0045892">
    <property type="term" value="P:negative regulation of DNA-templated transcription"/>
    <property type="evidence" value="ECO:0007669"/>
    <property type="project" value="UniProtKB-ARBA"/>
</dbReference>
<evidence type="ECO:0000256" key="1">
    <source>
        <dbReference type="ARBA" id="ARBA00023015"/>
    </source>
</evidence>
<dbReference type="FunFam" id="1.10.10.60:FF:000141">
    <property type="entry name" value="TetR family transcriptional regulator"/>
    <property type="match status" value="1"/>
</dbReference>
<dbReference type="PRINTS" id="PR00455">
    <property type="entry name" value="HTHTETR"/>
</dbReference>
<dbReference type="Pfam" id="PF00440">
    <property type="entry name" value="TetR_N"/>
    <property type="match status" value="1"/>
</dbReference>
<dbReference type="InterPro" id="IPR009057">
    <property type="entry name" value="Homeodomain-like_sf"/>
</dbReference>
<dbReference type="SUPFAM" id="SSF48498">
    <property type="entry name" value="Tetracyclin repressor-like, C-terminal domain"/>
    <property type="match status" value="1"/>
</dbReference>